<keyword evidence="3" id="KW-0479">Metal-binding</keyword>
<gene>
    <name evidence="10" type="ORF">BZA70DRAFT_14699</name>
</gene>
<dbReference type="Pfam" id="PF14608">
    <property type="entry name" value="zf-CCCH_2"/>
    <property type="match status" value="4"/>
</dbReference>
<accession>A0ABR1FC75</accession>
<organism evidence="10 11">
    <name type="scientific">Myxozyma melibiosi</name>
    <dbReference type="NCBI Taxonomy" id="54550"/>
    <lineage>
        <taxon>Eukaryota</taxon>
        <taxon>Fungi</taxon>
        <taxon>Dikarya</taxon>
        <taxon>Ascomycota</taxon>
        <taxon>Saccharomycotina</taxon>
        <taxon>Lipomycetes</taxon>
        <taxon>Lipomycetales</taxon>
        <taxon>Lipomycetaceae</taxon>
        <taxon>Myxozyma</taxon>
    </lineage>
</organism>
<feature type="region of interest" description="Disordered" evidence="8">
    <location>
        <begin position="121"/>
        <end position="140"/>
    </location>
</feature>
<dbReference type="GeneID" id="90035185"/>
<dbReference type="PANTHER" id="PTHR14738:SF29">
    <property type="entry name" value="ZINC FINGER CCCH DOMAIN-CONTAINING PROTEIN 14"/>
    <property type="match status" value="1"/>
</dbReference>
<protein>
    <recommendedName>
        <fullName evidence="9">Nab2 type CCCH zinc finger 4 domain-containing protein</fullName>
    </recommendedName>
</protein>
<feature type="compositionally biased region" description="Low complexity" evidence="8">
    <location>
        <begin position="531"/>
        <end position="545"/>
    </location>
</feature>
<comment type="caution">
    <text evidence="10">The sequence shown here is derived from an EMBL/GenBank/DDBJ whole genome shotgun (WGS) entry which is preliminary data.</text>
</comment>
<keyword evidence="6" id="KW-0862">Zinc</keyword>
<dbReference type="PANTHER" id="PTHR14738">
    <property type="entry name" value="ZINC FINGER CCCH DOMAIN-CONTAINING PROTEIN 14"/>
    <property type="match status" value="1"/>
</dbReference>
<evidence type="ECO:0000259" key="9">
    <source>
        <dbReference type="Pfam" id="PF21803"/>
    </source>
</evidence>
<reference evidence="10 11" key="1">
    <citation type="submission" date="2024-03" db="EMBL/GenBank/DDBJ databases">
        <title>Genome-scale model development and genomic sequencing of the oleaginous clade Lipomyces.</title>
        <authorList>
            <consortium name="Lawrence Berkeley National Laboratory"/>
            <person name="Czajka J.J."/>
            <person name="Han Y."/>
            <person name="Kim J."/>
            <person name="Mondo S.J."/>
            <person name="Hofstad B.A."/>
            <person name="Robles A."/>
            <person name="Haridas S."/>
            <person name="Riley R."/>
            <person name="LaButti K."/>
            <person name="Pangilinan J."/>
            <person name="Andreopoulos W."/>
            <person name="Lipzen A."/>
            <person name="Yan J."/>
            <person name="Wang M."/>
            <person name="Ng V."/>
            <person name="Grigoriev I.V."/>
            <person name="Spatafora J.W."/>
            <person name="Magnuson J.K."/>
            <person name="Baker S.E."/>
            <person name="Pomraning K.R."/>
        </authorList>
    </citation>
    <scope>NUCLEOTIDE SEQUENCE [LARGE SCALE GENOMIC DNA]</scope>
    <source>
        <strain evidence="10 11">Phaff 52-87</strain>
    </source>
</reference>
<evidence type="ECO:0000256" key="3">
    <source>
        <dbReference type="ARBA" id="ARBA00022723"/>
    </source>
</evidence>
<keyword evidence="5" id="KW-0863">Zinc-finger</keyword>
<feature type="domain" description="Nab2 type CCCH zinc finger 4" evidence="9">
    <location>
        <begin position="371"/>
        <end position="399"/>
    </location>
</feature>
<dbReference type="Pfam" id="PF21803">
    <property type="entry name" value="Nab2-zf4"/>
    <property type="match status" value="1"/>
</dbReference>
<dbReference type="InterPro" id="IPR043094">
    <property type="entry name" value="Nab2/ZC3H14_N_sf"/>
</dbReference>
<dbReference type="InterPro" id="IPR040366">
    <property type="entry name" value="Nab2/ZC3H14"/>
</dbReference>
<comment type="subcellular location">
    <subcellularLocation>
        <location evidence="1">Nucleus</location>
    </subcellularLocation>
</comment>
<sequence length="545" mass="60097">MSSIALTAGSPLAETLQASVGERLRADGFAEDETPFISEFVVIMICNNKGPEQISSELTDLLGANRFSGDFIGWLFDELRRLAGGESGQQQQQQQQEVAPANEQGGSRLTDAINVDLSKAPSAPAAIRNSANGGQVRKGRDLRSVMHGVRGNQFSINKGGQTRQQFNNMRGRGANNFMNNEMYNRMNMNYNQNHNNNSNSNINNFNGMYQNNGYQDMGMPPAQQQTAAQAVTLSRCRHWPYHDSICKFPHPMAICEHYPNCPNMRGTCPKIHVGEDMTAEDAQKYIESNGTYEFTPLYEMGNQMYARLRAQKKAEMMRMAQENELRQQAQLSLQRNHNQQRQRPTSSTTPLCKFALRCTNADCVFVHPTPANGDALVLSAEACPEGTGCTDENCDKAHPSPASMRSAASYTADTQMSDGGFSKPNYLDPCRYGAYCTNPHCKYRHATSTVLCRDGADCTRQDCMFTHPFATPCKYDSKCINPNCIYSHPNGKANLPKTHVWVAAKNGESNEHVSERSFAVGDDEVEKIAQPEAGSSSSAPAEVGA</sequence>
<dbReference type="RefSeq" id="XP_064770490.1">
    <property type="nucleotide sequence ID" value="XM_064909673.1"/>
</dbReference>
<comment type="similarity">
    <text evidence="2">Belongs to the ZC3H14 family.</text>
</comment>
<evidence type="ECO:0000256" key="6">
    <source>
        <dbReference type="ARBA" id="ARBA00022833"/>
    </source>
</evidence>
<evidence type="ECO:0000313" key="10">
    <source>
        <dbReference type="EMBL" id="KAK7207457.1"/>
    </source>
</evidence>
<dbReference type="Proteomes" id="UP001498771">
    <property type="component" value="Unassembled WGS sequence"/>
</dbReference>
<feature type="region of interest" description="Disordered" evidence="8">
    <location>
        <begin position="85"/>
        <end position="107"/>
    </location>
</feature>
<evidence type="ECO:0000256" key="5">
    <source>
        <dbReference type="ARBA" id="ARBA00022771"/>
    </source>
</evidence>
<dbReference type="InterPro" id="IPR049017">
    <property type="entry name" value="Nab2_Znf4"/>
</dbReference>
<dbReference type="Gene3D" id="1.10.340.40">
    <property type="entry name" value="Nuclear abundant poly(A) RNA-bind protein 2, N-terminal domain"/>
    <property type="match status" value="1"/>
</dbReference>
<dbReference type="EMBL" id="JBBJBU010000001">
    <property type="protein sequence ID" value="KAK7207457.1"/>
    <property type="molecule type" value="Genomic_DNA"/>
</dbReference>
<dbReference type="Gene3D" id="4.10.1000.40">
    <property type="match status" value="3"/>
</dbReference>
<evidence type="ECO:0000256" key="7">
    <source>
        <dbReference type="ARBA" id="ARBA00023242"/>
    </source>
</evidence>
<name>A0ABR1FC75_9ASCO</name>
<evidence type="ECO:0000256" key="8">
    <source>
        <dbReference type="SAM" id="MobiDB-lite"/>
    </source>
</evidence>
<feature type="region of interest" description="Disordered" evidence="8">
    <location>
        <begin position="512"/>
        <end position="545"/>
    </location>
</feature>
<evidence type="ECO:0000256" key="1">
    <source>
        <dbReference type="ARBA" id="ARBA00004123"/>
    </source>
</evidence>
<keyword evidence="4" id="KW-0677">Repeat</keyword>
<proteinExistence type="inferred from homology"/>
<evidence type="ECO:0000256" key="2">
    <source>
        <dbReference type="ARBA" id="ARBA00008423"/>
    </source>
</evidence>
<keyword evidence="7" id="KW-0539">Nucleus</keyword>
<keyword evidence="11" id="KW-1185">Reference proteome</keyword>
<evidence type="ECO:0000256" key="4">
    <source>
        <dbReference type="ARBA" id="ARBA00022737"/>
    </source>
</evidence>
<evidence type="ECO:0000313" key="11">
    <source>
        <dbReference type="Proteomes" id="UP001498771"/>
    </source>
</evidence>